<evidence type="ECO:0000256" key="1">
    <source>
        <dbReference type="SAM" id="MobiDB-lite"/>
    </source>
</evidence>
<sequence length="534" mass="60146">MQDLPPELWDQIARYLPESSLINLIGVNKTLTDHGLNAKYRELRISRIDTDLFRRLELIKDLNHFRRVRNVVLEHLPVKDLELIDKINAAEAQADAERYATPVKPATGFIGVTSRMLKRFSIGRKAGPAKIVVPFTAREVRDRILSVLPRLPNIASFTVTQDNNTIFYPLICLIFWENYSAQLQELDIAVHFLSGKPPIPLAFSFPQLRKLTFRAFSYPTHSIDTRPEPLDMNACVCFINKFQRNLEYLRIFNEGKEDLDDIYSTLGRFSNLQYFEVTPPSAAISQGQGSFLQRHADVIRNMTYVSLSGIDRGGLTSIEMERLEKLTLRLKYIPYPDAWWTRPSPFLKSILPTLRSLHLEGALSVKELNDFLTAIRVADVPIALQELSLSVHSLAVDILLDVAAALPNLRSFALQIHDVIAEGSPTTPTEFFPYTSGSHVPNFAVKIREVLPESNWNLQDITIRRQSCCGDLMLWGLMLLCAECVPSIRSFDSQGTKIIPSPPNQKPEPSTSRCSNGLCSYNSGTAPSVPPDIA</sequence>
<dbReference type="InterPro" id="IPR032675">
    <property type="entry name" value="LRR_dom_sf"/>
</dbReference>
<evidence type="ECO:0000313" key="3">
    <source>
        <dbReference type="EMBL" id="TFK22160.1"/>
    </source>
</evidence>
<dbReference type="SUPFAM" id="SSF52047">
    <property type="entry name" value="RNI-like"/>
    <property type="match status" value="1"/>
</dbReference>
<feature type="compositionally biased region" description="Polar residues" evidence="1">
    <location>
        <begin position="507"/>
        <end position="526"/>
    </location>
</feature>
<feature type="region of interest" description="Disordered" evidence="1">
    <location>
        <begin position="495"/>
        <end position="534"/>
    </location>
</feature>
<evidence type="ECO:0000259" key="2">
    <source>
        <dbReference type="PROSITE" id="PS50181"/>
    </source>
</evidence>
<dbReference type="InterPro" id="IPR001810">
    <property type="entry name" value="F-box_dom"/>
</dbReference>
<protein>
    <recommendedName>
        <fullName evidence="2">F-box domain-containing protein</fullName>
    </recommendedName>
</protein>
<dbReference type="PROSITE" id="PS50181">
    <property type="entry name" value="FBOX"/>
    <property type="match status" value="1"/>
</dbReference>
<gene>
    <name evidence="3" type="ORF">FA15DRAFT_657756</name>
</gene>
<keyword evidence="4" id="KW-1185">Reference proteome</keyword>
<dbReference type="EMBL" id="ML210248">
    <property type="protein sequence ID" value="TFK22160.1"/>
    <property type="molecule type" value="Genomic_DNA"/>
</dbReference>
<proteinExistence type="predicted"/>
<reference evidence="3 4" key="1">
    <citation type="journal article" date="2019" name="Nat. Ecol. Evol.">
        <title>Megaphylogeny resolves global patterns of mushroom evolution.</title>
        <authorList>
            <person name="Varga T."/>
            <person name="Krizsan K."/>
            <person name="Foldi C."/>
            <person name="Dima B."/>
            <person name="Sanchez-Garcia M."/>
            <person name="Sanchez-Ramirez S."/>
            <person name="Szollosi G.J."/>
            <person name="Szarkandi J.G."/>
            <person name="Papp V."/>
            <person name="Albert L."/>
            <person name="Andreopoulos W."/>
            <person name="Angelini C."/>
            <person name="Antonin V."/>
            <person name="Barry K.W."/>
            <person name="Bougher N.L."/>
            <person name="Buchanan P."/>
            <person name="Buyck B."/>
            <person name="Bense V."/>
            <person name="Catcheside P."/>
            <person name="Chovatia M."/>
            <person name="Cooper J."/>
            <person name="Damon W."/>
            <person name="Desjardin D."/>
            <person name="Finy P."/>
            <person name="Geml J."/>
            <person name="Haridas S."/>
            <person name="Hughes K."/>
            <person name="Justo A."/>
            <person name="Karasinski D."/>
            <person name="Kautmanova I."/>
            <person name="Kiss B."/>
            <person name="Kocsube S."/>
            <person name="Kotiranta H."/>
            <person name="LaButti K.M."/>
            <person name="Lechner B.E."/>
            <person name="Liimatainen K."/>
            <person name="Lipzen A."/>
            <person name="Lukacs Z."/>
            <person name="Mihaltcheva S."/>
            <person name="Morgado L.N."/>
            <person name="Niskanen T."/>
            <person name="Noordeloos M.E."/>
            <person name="Ohm R.A."/>
            <person name="Ortiz-Santana B."/>
            <person name="Ovrebo C."/>
            <person name="Racz N."/>
            <person name="Riley R."/>
            <person name="Savchenko A."/>
            <person name="Shiryaev A."/>
            <person name="Soop K."/>
            <person name="Spirin V."/>
            <person name="Szebenyi C."/>
            <person name="Tomsovsky M."/>
            <person name="Tulloss R.E."/>
            <person name="Uehling J."/>
            <person name="Grigoriev I.V."/>
            <person name="Vagvolgyi C."/>
            <person name="Papp T."/>
            <person name="Martin F.M."/>
            <person name="Miettinen O."/>
            <person name="Hibbett D.S."/>
            <person name="Nagy L.G."/>
        </authorList>
    </citation>
    <scope>NUCLEOTIDE SEQUENCE [LARGE SCALE GENOMIC DNA]</scope>
    <source>
        <strain evidence="3 4">CBS 121175</strain>
    </source>
</reference>
<name>A0A5C3KNX7_COPMA</name>
<organism evidence="3 4">
    <name type="scientific">Coprinopsis marcescibilis</name>
    <name type="common">Agaric fungus</name>
    <name type="synonym">Psathyrella marcescibilis</name>
    <dbReference type="NCBI Taxonomy" id="230819"/>
    <lineage>
        <taxon>Eukaryota</taxon>
        <taxon>Fungi</taxon>
        <taxon>Dikarya</taxon>
        <taxon>Basidiomycota</taxon>
        <taxon>Agaricomycotina</taxon>
        <taxon>Agaricomycetes</taxon>
        <taxon>Agaricomycetidae</taxon>
        <taxon>Agaricales</taxon>
        <taxon>Agaricineae</taxon>
        <taxon>Psathyrellaceae</taxon>
        <taxon>Coprinopsis</taxon>
    </lineage>
</organism>
<dbReference type="Gene3D" id="3.80.10.10">
    <property type="entry name" value="Ribonuclease Inhibitor"/>
    <property type="match status" value="1"/>
</dbReference>
<dbReference type="OrthoDB" id="3071584at2759"/>
<feature type="domain" description="F-box" evidence="2">
    <location>
        <begin position="1"/>
        <end position="43"/>
    </location>
</feature>
<dbReference type="Proteomes" id="UP000307440">
    <property type="component" value="Unassembled WGS sequence"/>
</dbReference>
<evidence type="ECO:0000313" key="4">
    <source>
        <dbReference type="Proteomes" id="UP000307440"/>
    </source>
</evidence>
<dbReference type="AlphaFoldDB" id="A0A5C3KNX7"/>
<accession>A0A5C3KNX7</accession>